<dbReference type="STRING" id="451379.A0A0N5AA08"/>
<dbReference type="GO" id="GO:0005737">
    <property type="term" value="C:cytoplasm"/>
    <property type="evidence" value="ECO:0007669"/>
    <property type="project" value="TreeGrafter"/>
</dbReference>
<dbReference type="AlphaFoldDB" id="A0A0N5AA08"/>
<feature type="domain" description="Trafficking protein particle complex subunit 11" evidence="1">
    <location>
        <begin position="288"/>
        <end position="550"/>
    </location>
</feature>
<dbReference type="Pfam" id="PF11817">
    <property type="entry name" value="Foie-gras_1"/>
    <property type="match status" value="1"/>
</dbReference>
<protein>
    <submittedName>
        <fullName evidence="3">Foie-gras_1 domain-containing protein</fullName>
    </submittedName>
</protein>
<evidence type="ECO:0000313" key="3">
    <source>
        <dbReference type="WBParaSite" id="SMUV_0000097001-mRNA-1"/>
    </source>
</evidence>
<dbReference type="PANTHER" id="PTHR14374">
    <property type="entry name" value="FOIE GRAS"/>
    <property type="match status" value="1"/>
</dbReference>
<keyword evidence="2" id="KW-1185">Reference proteome</keyword>
<evidence type="ECO:0000313" key="2">
    <source>
        <dbReference type="Proteomes" id="UP000046393"/>
    </source>
</evidence>
<accession>A0A0N5AA08</accession>
<proteinExistence type="predicted"/>
<organism evidence="2 3">
    <name type="scientific">Syphacia muris</name>
    <dbReference type="NCBI Taxonomy" id="451379"/>
    <lineage>
        <taxon>Eukaryota</taxon>
        <taxon>Metazoa</taxon>
        <taxon>Ecdysozoa</taxon>
        <taxon>Nematoda</taxon>
        <taxon>Chromadorea</taxon>
        <taxon>Rhabditida</taxon>
        <taxon>Spirurina</taxon>
        <taxon>Oxyuridomorpha</taxon>
        <taxon>Oxyuroidea</taxon>
        <taxon>Oxyuridae</taxon>
        <taxon>Syphacia</taxon>
    </lineage>
</organism>
<name>A0A0N5AA08_9BILA</name>
<evidence type="ECO:0000259" key="1">
    <source>
        <dbReference type="Pfam" id="PF11817"/>
    </source>
</evidence>
<dbReference type="PANTHER" id="PTHR14374:SF0">
    <property type="entry name" value="TRAFFICKING PROTEIN PARTICLE COMPLEX SUBUNIT 11"/>
    <property type="match status" value="1"/>
</dbReference>
<dbReference type="InterPro" id="IPR043140">
    <property type="entry name" value="Ribosomal_uS14_sf"/>
</dbReference>
<dbReference type="WBParaSite" id="SMUV_0000097001-mRNA-1">
    <property type="protein sequence ID" value="SMUV_0000097001-mRNA-1"/>
    <property type="gene ID" value="SMUV_0000097001"/>
</dbReference>
<reference evidence="3" key="1">
    <citation type="submission" date="2017-02" db="UniProtKB">
        <authorList>
            <consortium name="WormBaseParasite"/>
        </authorList>
    </citation>
    <scope>IDENTIFICATION</scope>
</reference>
<sequence length="803" mass="91274">MCRRCFREYAGDIGFKKVSLNFFCKLSLFMNGEDIPSELSSCRQQQLILFTGLDIINNPTHAAVFSCFTHNRTSDRAPLRILMLSADHSIYTAKDSKAKPPKSPRGFIKISWLSKYVTEVPAVIVLFADLDWNHPSWNEKVTECESKVSSLRTSVGGRGTRICVVLLQRANSFADSDQIAPERAAKLCQSCQLPQKQLFVFPFVEQLHGYVIRLEAAFHELAQGFYQQLMKNIRARSTPNSFPNLIVRQQFKLAFISELWQDTHSALRHYKLGYQHCAECEVADSDLYELRQVAGLLNYKICQLSFMHSTALEAITQQRRHASLFFSASPGTYPSVELAKIEFALWKSKQCGIFADLFEYAISMGLAGVSTQNPGLYLQAAASYRSYANDQILALKFAKKDELSSVNYPQPDPLIPEKPLVFYGQRPWHVLLEEDSTADATTEKNAQIALEMRCAPEYSQNIHLLSAAMLHHRKYKCSRMYCYVMLLMANEYTASNLHDKALQLTSHVLWEKQLGGFNSAVATVLSKTLLSAYFLADVKEFISATIQMLNIHKYSCFANITSYLYNNMDLLRHGLSPLSPLPSLNMSESQLALYQQQWSRLISDRIFFTINCARLETFVRVRAAFLHNKKEIYSKSFLMLMVVLLSHTSVTVTFDKLRVSICDSKAAKDVEQLNVFEFTTENVELLPDVEKVFFFKISLLPVNFQETKTLFVNSLTLEIGSIHSPVFGTFDWDSQSLSTNFSEYGCESYLDNVGLTEIQVKPRDIHCRLEGCLESDALLGEIAVLSLVLISEEEEMITYVKWN</sequence>
<dbReference type="Proteomes" id="UP000046393">
    <property type="component" value="Unplaced"/>
</dbReference>
<dbReference type="InterPro" id="IPR021773">
    <property type="entry name" value="TPC11"/>
</dbReference>
<dbReference type="Gene3D" id="4.10.830.10">
    <property type="entry name" value="30s Ribosomal Protein S14, Chain N"/>
    <property type="match status" value="1"/>
</dbReference>